<protein>
    <recommendedName>
        <fullName evidence="3">FBD domain-containing protein</fullName>
    </recommendedName>
</protein>
<organism evidence="1 2">
    <name type="scientific">Eragrostis curvula</name>
    <name type="common">weeping love grass</name>
    <dbReference type="NCBI Taxonomy" id="38414"/>
    <lineage>
        <taxon>Eukaryota</taxon>
        <taxon>Viridiplantae</taxon>
        <taxon>Streptophyta</taxon>
        <taxon>Embryophyta</taxon>
        <taxon>Tracheophyta</taxon>
        <taxon>Spermatophyta</taxon>
        <taxon>Magnoliopsida</taxon>
        <taxon>Liliopsida</taxon>
        <taxon>Poales</taxon>
        <taxon>Poaceae</taxon>
        <taxon>PACMAD clade</taxon>
        <taxon>Chloridoideae</taxon>
        <taxon>Eragrostideae</taxon>
        <taxon>Eragrostidinae</taxon>
        <taxon>Eragrostis</taxon>
    </lineage>
</organism>
<dbReference type="Gramene" id="TVU00307">
    <property type="protein sequence ID" value="TVU00307"/>
    <property type="gene ID" value="EJB05_54295"/>
</dbReference>
<dbReference type="EMBL" id="RWGY01000611">
    <property type="protein sequence ID" value="TVU00307.1"/>
    <property type="molecule type" value="Genomic_DNA"/>
</dbReference>
<evidence type="ECO:0008006" key="3">
    <source>
        <dbReference type="Google" id="ProtNLM"/>
    </source>
</evidence>
<name>A0A5J9SMZ1_9POAL</name>
<gene>
    <name evidence="1" type="ORF">EJB05_54295</name>
</gene>
<dbReference type="InterPro" id="IPR032675">
    <property type="entry name" value="LRR_dom_sf"/>
</dbReference>
<evidence type="ECO:0000313" key="1">
    <source>
        <dbReference type="EMBL" id="TVU00307.1"/>
    </source>
</evidence>
<dbReference type="InterPro" id="IPR053197">
    <property type="entry name" value="F-box_SCFL_complex_component"/>
</dbReference>
<keyword evidence="2" id="KW-1185">Reference proteome</keyword>
<accession>A0A5J9SMZ1</accession>
<dbReference type="Proteomes" id="UP000324897">
    <property type="component" value="Unassembled WGS sequence"/>
</dbReference>
<evidence type="ECO:0000313" key="2">
    <source>
        <dbReference type="Proteomes" id="UP000324897"/>
    </source>
</evidence>
<dbReference type="PANTHER" id="PTHR34223:SF113">
    <property type="entry name" value="OS04G0207100 PROTEIN"/>
    <property type="match status" value="1"/>
</dbReference>
<dbReference type="PANTHER" id="PTHR34223">
    <property type="entry name" value="OS11G0201299 PROTEIN"/>
    <property type="match status" value="1"/>
</dbReference>
<dbReference type="OrthoDB" id="612216at2759"/>
<proteinExistence type="predicted"/>
<dbReference type="SUPFAM" id="SSF52047">
    <property type="entry name" value="RNI-like"/>
    <property type="match status" value="1"/>
</dbReference>
<feature type="non-terminal residue" evidence="1">
    <location>
        <position position="1"/>
    </location>
</feature>
<comment type="caution">
    <text evidence="1">The sequence shown here is derived from an EMBL/GenBank/DDBJ whole genome shotgun (WGS) entry which is preliminary data.</text>
</comment>
<dbReference type="AlphaFoldDB" id="A0A5J9SMZ1"/>
<reference evidence="1 2" key="1">
    <citation type="journal article" date="2019" name="Sci. Rep.">
        <title>A high-quality genome of Eragrostis curvula grass provides insights into Poaceae evolution and supports new strategies to enhance forage quality.</title>
        <authorList>
            <person name="Carballo J."/>
            <person name="Santos B.A.C.M."/>
            <person name="Zappacosta D."/>
            <person name="Garbus I."/>
            <person name="Selva J.P."/>
            <person name="Gallo C.A."/>
            <person name="Diaz A."/>
            <person name="Albertini E."/>
            <person name="Caccamo M."/>
            <person name="Echenique V."/>
        </authorList>
    </citation>
    <scope>NUCLEOTIDE SEQUENCE [LARGE SCALE GENOMIC DNA]</scope>
    <source>
        <strain evidence="2">cv. Victoria</strain>
        <tissue evidence="1">Leaf</tissue>
    </source>
</reference>
<dbReference type="Gene3D" id="3.80.10.10">
    <property type="entry name" value="Ribonuclease Inhibitor"/>
    <property type="match status" value="1"/>
</dbReference>
<sequence length="240" mass="27073">MDGWIRRGVVRYNPVEVSLKFLPSYHMKLLPLASASSRLRRLHLSAMDLDRGFADSIRTGCPVLEDLELSRCACVFLEMVSGSLKSLTIDCCTTPPLRCVRVTVPSLVSLRLVLLLSQFKEGIFLVEADSLITASITSHWFDGTSAERLRKVFARLVCVRNLKLSNFSKQMKLHCSKRNRATKDTKIFSFKSRNLAISKSQDSTIIQVKSTEDDTCEMLDFLLSIGRKLRLANTIILTKL</sequence>